<keyword evidence="1" id="KW-0489">Methyltransferase</keyword>
<evidence type="ECO:0000313" key="2">
    <source>
        <dbReference type="Proteomes" id="UP000594014"/>
    </source>
</evidence>
<protein>
    <submittedName>
        <fullName evidence="1">Methyltransferase domain-containing protein</fullName>
    </submittedName>
</protein>
<organism evidence="1 2">
    <name type="scientific">Anoxybacterium hadale</name>
    <dbReference type="NCBI Taxonomy" id="3408580"/>
    <lineage>
        <taxon>Bacteria</taxon>
        <taxon>Bacillati</taxon>
        <taxon>Bacillota</taxon>
        <taxon>Clostridia</taxon>
        <taxon>Peptostreptococcales</taxon>
        <taxon>Anaerovoracaceae</taxon>
        <taxon>Anoxybacterium</taxon>
    </lineage>
</organism>
<keyword evidence="1" id="KW-0808">Transferase</keyword>
<sequence length="192" mass="21018">MNLITKPTALSLKIIEEYIKPGDIVVDATAGNGHDTLALAKLAGTGGKVYAFDVQPLALEQTKTLLEKEGYFHNCTLVLDSHENMGSHIPDHEKKELSAVVFNLGYLPGGQKEMTTQAGATIAAVEQALYLIRIGGIIAVTMYPGHPEGEMERASLLHFSENLSQRQYHTAYLSFPNQKKSPPELLLITRKC</sequence>
<dbReference type="Proteomes" id="UP000594014">
    <property type="component" value="Chromosome"/>
</dbReference>
<keyword evidence="2" id="KW-1185">Reference proteome</keyword>
<proteinExistence type="predicted"/>
<dbReference type="EMBL" id="CP042469">
    <property type="protein sequence ID" value="QOX64490.1"/>
    <property type="molecule type" value="Genomic_DNA"/>
</dbReference>
<reference evidence="1" key="1">
    <citation type="submission" date="2019-08" db="EMBL/GenBank/DDBJ databases">
        <title>Genome sequence of Clostridiales bacterium MT110.</title>
        <authorList>
            <person name="Cao J."/>
        </authorList>
    </citation>
    <scope>NUCLEOTIDE SEQUENCE</scope>
    <source>
        <strain evidence="1">MT110</strain>
    </source>
</reference>
<evidence type="ECO:0000313" key="1">
    <source>
        <dbReference type="EMBL" id="QOX64490.1"/>
    </source>
</evidence>
<accession>A0ACD1ADC3</accession>
<gene>
    <name evidence="1" type="ORF">FRZ06_14640</name>
</gene>
<name>A0ACD1ADC3_9FIRM</name>